<gene>
    <name evidence="2" type="ORF">DVK85_03320</name>
</gene>
<dbReference type="InterPro" id="IPR046235">
    <property type="entry name" value="DUF6268"/>
</dbReference>
<evidence type="ECO:0000259" key="1">
    <source>
        <dbReference type="Pfam" id="PF19783"/>
    </source>
</evidence>
<reference evidence="2 3" key="1">
    <citation type="submission" date="2018-07" db="EMBL/GenBank/DDBJ databases">
        <title>Complete genome sequence of Flavobacterium arcticum type strain SM1502T.</title>
        <authorList>
            <person name="Li Y."/>
            <person name="Li D.-D."/>
        </authorList>
    </citation>
    <scope>NUCLEOTIDE SEQUENCE [LARGE SCALE GENOMIC DNA]</scope>
    <source>
        <strain evidence="2 3">SM1502</strain>
    </source>
</reference>
<keyword evidence="3" id="KW-1185">Reference proteome</keyword>
<dbReference type="Proteomes" id="UP000253951">
    <property type="component" value="Chromosome"/>
</dbReference>
<feature type="domain" description="DUF6268" evidence="1">
    <location>
        <begin position="62"/>
        <end position="232"/>
    </location>
</feature>
<proteinExistence type="predicted"/>
<evidence type="ECO:0000313" key="3">
    <source>
        <dbReference type="Proteomes" id="UP000253951"/>
    </source>
</evidence>
<dbReference type="Pfam" id="PF19783">
    <property type="entry name" value="DUF6268"/>
    <property type="match status" value="1"/>
</dbReference>
<name>A0A345H9Q0_9FLAO</name>
<sequence length="285" mass="32032">MVFATQSYSQETVNTIKYNYNAFYDGNNTALVNHNATLNYKQKLSNSRITYTGTFNAYNFEYTGTNMPFTTVGIENINSLELDIMYSQNISNNWSATAAIAPTVVADFGNILTSKDVYLGFFAGANYITSDKKSSLNFGVGYKGYFGKYRLLPIINFSKKVNEKLSYTLGIPATSLTYNINQKHRIKSEIAVDGFYSKIRGDNYFYTSGGGQDTEFKINALQMVMVTGGIEYNYISSESWIASFKVGHNIYSSLDAIDDQDNEHEISFNNDINISVGFIYNINFN</sequence>
<organism evidence="2 3">
    <name type="scientific">Flavobacterium arcticum</name>
    <dbReference type="NCBI Taxonomy" id="1784713"/>
    <lineage>
        <taxon>Bacteria</taxon>
        <taxon>Pseudomonadati</taxon>
        <taxon>Bacteroidota</taxon>
        <taxon>Flavobacteriia</taxon>
        <taxon>Flavobacteriales</taxon>
        <taxon>Flavobacteriaceae</taxon>
        <taxon>Flavobacterium</taxon>
    </lineage>
</organism>
<accession>A0A345H9Q0</accession>
<evidence type="ECO:0000313" key="2">
    <source>
        <dbReference type="EMBL" id="AXG73310.1"/>
    </source>
</evidence>
<protein>
    <recommendedName>
        <fullName evidence="1">DUF6268 domain-containing protein</fullName>
    </recommendedName>
</protein>
<dbReference type="EMBL" id="CP031188">
    <property type="protein sequence ID" value="AXG73310.1"/>
    <property type="molecule type" value="Genomic_DNA"/>
</dbReference>
<dbReference type="KEGG" id="fat:DVK85_03320"/>
<dbReference type="AlphaFoldDB" id="A0A345H9Q0"/>